<dbReference type="Gene3D" id="3.40.50.300">
    <property type="entry name" value="P-loop containing nucleotide triphosphate hydrolases"/>
    <property type="match status" value="1"/>
</dbReference>
<dbReference type="PANTHER" id="PTHR43776:SF7">
    <property type="entry name" value="D,D-DIPEPTIDE TRANSPORT ATP-BINDING PROTEIN DDPF-RELATED"/>
    <property type="match status" value="1"/>
</dbReference>
<evidence type="ECO:0000256" key="4">
    <source>
        <dbReference type="ARBA" id="ARBA00022840"/>
    </source>
</evidence>
<dbReference type="SMART" id="SM00382">
    <property type="entry name" value="AAA"/>
    <property type="match status" value="1"/>
</dbReference>
<feature type="domain" description="ABC transporter" evidence="5">
    <location>
        <begin position="10"/>
        <end position="254"/>
    </location>
</feature>
<evidence type="ECO:0000256" key="1">
    <source>
        <dbReference type="ARBA" id="ARBA00005417"/>
    </source>
</evidence>
<name>A0A9D1ITQ1_9CLOT</name>
<dbReference type="Pfam" id="PF00005">
    <property type="entry name" value="ABC_tran"/>
    <property type="match status" value="1"/>
</dbReference>
<evidence type="ECO:0000256" key="3">
    <source>
        <dbReference type="ARBA" id="ARBA00022741"/>
    </source>
</evidence>
<dbReference type="FunFam" id="3.40.50.300:FF:000016">
    <property type="entry name" value="Oligopeptide ABC transporter ATP-binding component"/>
    <property type="match status" value="1"/>
</dbReference>
<reference evidence="6" key="1">
    <citation type="submission" date="2020-10" db="EMBL/GenBank/DDBJ databases">
        <authorList>
            <person name="Gilroy R."/>
        </authorList>
    </citation>
    <scope>NUCLEOTIDE SEQUENCE</scope>
    <source>
        <strain evidence="6">CHK191-8634</strain>
    </source>
</reference>
<dbReference type="InterPro" id="IPR003593">
    <property type="entry name" value="AAA+_ATPase"/>
</dbReference>
<dbReference type="InterPro" id="IPR017871">
    <property type="entry name" value="ABC_transporter-like_CS"/>
</dbReference>
<dbReference type="Proteomes" id="UP000824073">
    <property type="component" value="Unassembled WGS sequence"/>
</dbReference>
<organism evidence="6 7">
    <name type="scientific">Candidatus Ventrousia excrementavium</name>
    <dbReference type="NCBI Taxonomy" id="2840961"/>
    <lineage>
        <taxon>Bacteria</taxon>
        <taxon>Bacillati</taxon>
        <taxon>Bacillota</taxon>
        <taxon>Clostridia</taxon>
        <taxon>Eubacteriales</taxon>
        <taxon>Clostridiaceae</taxon>
        <taxon>Clostridiaceae incertae sedis</taxon>
        <taxon>Candidatus Ventrousia</taxon>
    </lineage>
</organism>
<dbReference type="GO" id="GO:0005524">
    <property type="term" value="F:ATP binding"/>
    <property type="evidence" value="ECO:0007669"/>
    <property type="project" value="UniProtKB-KW"/>
</dbReference>
<proteinExistence type="inferred from homology"/>
<dbReference type="AlphaFoldDB" id="A0A9D1ITQ1"/>
<keyword evidence="2" id="KW-0813">Transport</keyword>
<protein>
    <submittedName>
        <fullName evidence="6">ATP-binding cassette domain-containing protein</fullName>
    </submittedName>
</protein>
<dbReference type="InterPro" id="IPR003439">
    <property type="entry name" value="ABC_transporter-like_ATP-bd"/>
</dbReference>
<comment type="similarity">
    <text evidence="1">Belongs to the ABC transporter superfamily.</text>
</comment>
<accession>A0A9D1ITQ1</accession>
<keyword evidence="4 6" id="KW-0067">ATP-binding</keyword>
<evidence type="ECO:0000313" key="7">
    <source>
        <dbReference type="Proteomes" id="UP000824073"/>
    </source>
</evidence>
<evidence type="ECO:0000259" key="5">
    <source>
        <dbReference type="PROSITE" id="PS50893"/>
    </source>
</evidence>
<gene>
    <name evidence="6" type="ORF">IAB67_03645</name>
</gene>
<evidence type="ECO:0000313" key="6">
    <source>
        <dbReference type="EMBL" id="HIU43373.1"/>
    </source>
</evidence>
<dbReference type="EMBL" id="DVMR01000033">
    <property type="protein sequence ID" value="HIU43373.1"/>
    <property type="molecule type" value="Genomic_DNA"/>
</dbReference>
<dbReference type="GO" id="GO:0055085">
    <property type="term" value="P:transmembrane transport"/>
    <property type="evidence" value="ECO:0007669"/>
    <property type="project" value="UniProtKB-ARBA"/>
</dbReference>
<dbReference type="PROSITE" id="PS50893">
    <property type="entry name" value="ABC_TRANSPORTER_2"/>
    <property type="match status" value="1"/>
</dbReference>
<dbReference type="InterPro" id="IPR013563">
    <property type="entry name" value="Oligopep_ABC_C"/>
</dbReference>
<sequence length="321" mass="36214">MTMSERKVVFEARSLKKYFPAPSGKMVRAVDDVSFAIREGETFGLVGESGCGKTTCGRLLLGVYPPTEGEVLYQGRGLETLDRHERMEFCKNVQMIFQDPYACLDPRMSIGSIIAEGLHVHFHLNQEETMKRVREQLDRVGLTSDYASRFPHELSGGQRQRVGIARALAVEPRFIVCDEPIAALDVSIQAQIVNLMVKLQRELKLTYLFISHDLSMVRHISDRIGVMYLGSLVELSDNVTIYQKPLHPYTQALFSAIPVADPDHSWIENRIRLEGEIPSPLSAPPGCKFSSRCRMCTEECRKTPPPLREVEPGHFVACHRV</sequence>
<dbReference type="SUPFAM" id="SSF52540">
    <property type="entry name" value="P-loop containing nucleoside triphosphate hydrolases"/>
    <property type="match status" value="1"/>
</dbReference>
<dbReference type="GO" id="GO:0015833">
    <property type="term" value="P:peptide transport"/>
    <property type="evidence" value="ECO:0007669"/>
    <property type="project" value="InterPro"/>
</dbReference>
<comment type="caution">
    <text evidence="6">The sequence shown here is derived from an EMBL/GenBank/DDBJ whole genome shotgun (WGS) entry which is preliminary data.</text>
</comment>
<dbReference type="GO" id="GO:0016887">
    <property type="term" value="F:ATP hydrolysis activity"/>
    <property type="evidence" value="ECO:0007669"/>
    <property type="project" value="InterPro"/>
</dbReference>
<dbReference type="InterPro" id="IPR050319">
    <property type="entry name" value="ABC_transp_ATP-bind"/>
</dbReference>
<dbReference type="InterPro" id="IPR027417">
    <property type="entry name" value="P-loop_NTPase"/>
</dbReference>
<dbReference type="PANTHER" id="PTHR43776">
    <property type="entry name" value="TRANSPORT ATP-BINDING PROTEIN"/>
    <property type="match status" value="1"/>
</dbReference>
<keyword evidence="3" id="KW-0547">Nucleotide-binding</keyword>
<dbReference type="Pfam" id="PF08352">
    <property type="entry name" value="oligo_HPY"/>
    <property type="match status" value="1"/>
</dbReference>
<reference evidence="6" key="2">
    <citation type="journal article" date="2021" name="PeerJ">
        <title>Extensive microbial diversity within the chicken gut microbiome revealed by metagenomics and culture.</title>
        <authorList>
            <person name="Gilroy R."/>
            <person name="Ravi A."/>
            <person name="Getino M."/>
            <person name="Pursley I."/>
            <person name="Horton D.L."/>
            <person name="Alikhan N.F."/>
            <person name="Baker D."/>
            <person name="Gharbi K."/>
            <person name="Hall N."/>
            <person name="Watson M."/>
            <person name="Adriaenssens E.M."/>
            <person name="Foster-Nyarko E."/>
            <person name="Jarju S."/>
            <person name="Secka A."/>
            <person name="Antonio M."/>
            <person name="Oren A."/>
            <person name="Chaudhuri R.R."/>
            <person name="La Ragione R."/>
            <person name="Hildebrand F."/>
            <person name="Pallen M.J."/>
        </authorList>
    </citation>
    <scope>NUCLEOTIDE SEQUENCE</scope>
    <source>
        <strain evidence="6">CHK191-8634</strain>
    </source>
</reference>
<dbReference type="CDD" id="cd03257">
    <property type="entry name" value="ABC_NikE_OppD_transporters"/>
    <property type="match status" value="1"/>
</dbReference>
<dbReference type="NCBIfam" id="TIGR01727">
    <property type="entry name" value="oligo_HPY"/>
    <property type="match status" value="1"/>
</dbReference>
<evidence type="ECO:0000256" key="2">
    <source>
        <dbReference type="ARBA" id="ARBA00022448"/>
    </source>
</evidence>
<dbReference type="PROSITE" id="PS00211">
    <property type="entry name" value="ABC_TRANSPORTER_1"/>
    <property type="match status" value="1"/>
</dbReference>